<evidence type="ECO:0000256" key="4">
    <source>
        <dbReference type="ARBA" id="ARBA00023004"/>
    </source>
</evidence>
<reference evidence="5 6" key="1">
    <citation type="journal article" date="2024" name="IMA Fungus">
        <title>IMA Genome - F19 : A genome assembly and annotation guide to empower mycologists, including annotated draft genome sequences of Ceratocystis pirilliformis, Diaporthe australafricana, Fusarium ophioides, Paecilomyces lecythidis, and Sporothrix stenoceras.</title>
        <authorList>
            <person name="Aylward J."/>
            <person name="Wilson A.M."/>
            <person name="Visagie C.M."/>
            <person name="Spraker J."/>
            <person name="Barnes I."/>
            <person name="Buitendag C."/>
            <person name="Ceriani C."/>
            <person name="Del Mar Angel L."/>
            <person name="du Plessis D."/>
            <person name="Fuchs T."/>
            <person name="Gasser K."/>
            <person name="Kramer D."/>
            <person name="Li W."/>
            <person name="Munsamy K."/>
            <person name="Piso A."/>
            <person name="Price J.L."/>
            <person name="Sonnekus B."/>
            <person name="Thomas C."/>
            <person name="van der Nest A."/>
            <person name="van Dijk A."/>
            <person name="van Heerden A."/>
            <person name="van Vuuren N."/>
            <person name="Yilmaz N."/>
            <person name="Duong T.A."/>
            <person name="van der Merwe N.A."/>
            <person name="Wingfield M.J."/>
            <person name="Wingfield B.D."/>
        </authorList>
    </citation>
    <scope>NUCLEOTIDE SEQUENCE [LARGE SCALE GENOMIC DNA]</scope>
    <source>
        <strain evidence="5 6">CMW 18300</strain>
    </source>
</reference>
<dbReference type="PANTHER" id="PTHR24305:SF166">
    <property type="entry name" value="CYTOCHROME P450 12A4, MITOCHONDRIAL-RELATED"/>
    <property type="match status" value="1"/>
</dbReference>
<keyword evidence="3" id="KW-0479">Metal-binding</keyword>
<evidence type="ECO:0000313" key="5">
    <source>
        <dbReference type="EMBL" id="KAL1866737.1"/>
    </source>
</evidence>
<keyword evidence="2" id="KW-0349">Heme</keyword>
<evidence type="ECO:0000313" key="6">
    <source>
        <dbReference type="Proteomes" id="UP001583177"/>
    </source>
</evidence>
<evidence type="ECO:0008006" key="7">
    <source>
        <dbReference type="Google" id="ProtNLM"/>
    </source>
</evidence>
<name>A0ABR3WTF0_9PEZI</name>
<accession>A0ABR3WTF0</accession>
<dbReference type="PANTHER" id="PTHR24305">
    <property type="entry name" value="CYTOCHROME P450"/>
    <property type="match status" value="1"/>
</dbReference>
<comment type="similarity">
    <text evidence="1">Belongs to the cytochrome P450 family.</text>
</comment>
<dbReference type="SUPFAM" id="SSF48264">
    <property type="entry name" value="Cytochrome P450"/>
    <property type="match status" value="1"/>
</dbReference>
<dbReference type="InterPro" id="IPR036396">
    <property type="entry name" value="Cyt_P450_sf"/>
</dbReference>
<keyword evidence="6" id="KW-1185">Reference proteome</keyword>
<evidence type="ECO:0000256" key="1">
    <source>
        <dbReference type="ARBA" id="ARBA00010617"/>
    </source>
</evidence>
<dbReference type="Gene3D" id="1.10.630.10">
    <property type="entry name" value="Cytochrome P450"/>
    <property type="match status" value="1"/>
</dbReference>
<dbReference type="InterPro" id="IPR001128">
    <property type="entry name" value="Cyt_P450"/>
</dbReference>
<dbReference type="InterPro" id="IPR050121">
    <property type="entry name" value="Cytochrome_P450_monoxygenase"/>
</dbReference>
<keyword evidence="4" id="KW-0408">Iron</keyword>
<dbReference type="Proteomes" id="UP001583177">
    <property type="component" value="Unassembled WGS sequence"/>
</dbReference>
<gene>
    <name evidence="5" type="ORF">Daus18300_006681</name>
</gene>
<proteinExistence type="inferred from homology"/>
<dbReference type="Pfam" id="PF00067">
    <property type="entry name" value="p450"/>
    <property type="match status" value="1"/>
</dbReference>
<organism evidence="5 6">
    <name type="scientific">Diaporthe australafricana</name>
    <dbReference type="NCBI Taxonomy" id="127596"/>
    <lineage>
        <taxon>Eukaryota</taxon>
        <taxon>Fungi</taxon>
        <taxon>Dikarya</taxon>
        <taxon>Ascomycota</taxon>
        <taxon>Pezizomycotina</taxon>
        <taxon>Sordariomycetes</taxon>
        <taxon>Sordariomycetidae</taxon>
        <taxon>Diaporthales</taxon>
        <taxon>Diaporthaceae</taxon>
        <taxon>Diaporthe</taxon>
    </lineage>
</organism>
<dbReference type="EMBL" id="JAWRVE010000054">
    <property type="protein sequence ID" value="KAL1866737.1"/>
    <property type="molecule type" value="Genomic_DNA"/>
</dbReference>
<evidence type="ECO:0000256" key="2">
    <source>
        <dbReference type="ARBA" id="ARBA00022617"/>
    </source>
</evidence>
<comment type="caution">
    <text evidence="5">The sequence shown here is derived from an EMBL/GenBank/DDBJ whole genome shotgun (WGS) entry which is preliminary data.</text>
</comment>
<sequence>MDLLQTRNSSSSTTSPTPPRYYELLSRLGWREAVVLLVIGLVTNVIYNAYLHPLRKVPGPFLARITELWRTNKYASGQWHQDILELHRQYGPVVRVSTNEVSFVDQAALEQVYGHSTGTKKTSWYDTWTAKGQGTGFFSTTNPQEHAFLRKRVAGAYSKSAIVAQEASVQGVLDHLWSRFHQFAKDGQDIDIQVWANYLAFDVVSQLGMGGPLGFIAGGDTMGLMRAVHQIFYIQAAVGYIPGKMMCLQWPIVQRIASLLGQADGFRVFFEWSGRQIKSRMAEGPHKDPDRPRDLLDHFISMKEPDGRSATAPSVGAEVGNLIGAGADTAAVGMAVVMAQLVEHPEDQARLRHEVDEAYEKAGLSGQGSSAQLSLRELEKLPFLNAYVQEATRLCPSIVWQLPREAPEAGITIAGHYIPPGATLGMSPMAHNRSKEIFGDDADEWRPQRWLPTGELVEGKATKSERQRRMDKYNVTVSGTCILKHNFLLSCLCLNLPSTNTRILTSHCLVSSLDTDPGSASDDISLQWRW</sequence>
<evidence type="ECO:0000256" key="3">
    <source>
        <dbReference type="ARBA" id="ARBA00022723"/>
    </source>
</evidence>
<protein>
    <recommendedName>
        <fullName evidence="7">Cytochrome P450</fullName>
    </recommendedName>
</protein>